<reference evidence="4" key="1">
    <citation type="submission" date="2019-10" db="EMBL/GenBank/DDBJ databases">
        <authorList>
            <consortium name="DOE Joint Genome Institute"/>
            <person name="Kuo A."/>
            <person name="Miyauchi S."/>
            <person name="Kiss E."/>
            <person name="Drula E."/>
            <person name="Kohler A."/>
            <person name="Sanchez-Garcia M."/>
            <person name="Andreopoulos B."/>
            <person name="Barry K.W."/>
            <person name="Bonito G."/>
            <person name="Buee M."/>
            <person name="Carver A."/>
            <person name="Chen C."/>
            <person name="Cichocki N."/>
            <person name="Clum A."/>
            <person name="Culley D."/>
            <person name="Crous P.W."/>
            <person name="Fauchery L."/>
            <person name="Girlanda M."/>
            <person name="Hayes R."/>
            <person name="Keri Z."/>
            <person name="LaButti K."/>
            <person name="Lipzen A."/>
            <person name="Lombard V."/>
            <person name="Magnuson J."/>
            <person name="Maillard F."/>
            <person name="Morin E."/>
            <person name="Murat C."/>
            <person name="Nolan M."/>
            <person name="Ohm R."/>
            <person name="Pangilinan J."/>
            <person name="Pereira M."/>
            <person name="Perotto S."/>
            <person name="Peter M."/>
            <person name="Riley R."/>
            <person name="Sitrit Y."/>
            <person name="Stielow B."/>
            <person name="Szollosi G."/>
            <person name="Zifcakova L."/>
            <person name="Stursova M."/>
            <person name="Spatafora J.W."/>
            <person name="Tedersoo L."/>
            <person name="Vaario L.-M."/>
            <person name="Yamada A."/>
            <person name="Yan M."/>
            <person name="Wang P."/>
            <person name="Xu J."/>
            <person name="Bruns T."/>
            <person name="Baldrian P."/>
            <person name="Vilgalys R."/>
            <person name="Henrissat B."/>
            <person name="Grigoriev I.V."/>
            <person name="Hibbett D."/>
            <person name="Nagy L.G."/>
            <person name="Martin F.M."/>
        </authorList>
    </citation>
    <scope>NUCLEOTIDE SEQUENCE</scope>
    <source>
        <strain evidence="4">Prilba</strain>
    </source>
</reference>
<evidence type="ECO:0000313" key="4">
    <source>
        <dbReference type="EMBL" id="KAF8476707.1"/>
    </source>
</evidence>
<dbReference type="PANTHER" id="PTHR24096">
    <property type="entry name" value="LONG-CHAIN-FATTY-ACID--COA LIGASE"/>
    <property type="match status" value="1"/>
</dbReference>
<comment type="caution">
    <text evidence="4">The sequence shown here is derived from an EMBL/GenBank/DDBJ whole genome shotgun (WGS) entry which is preliminary data.</text>
</comment>
<dbReference type="SUPFAM" id="SSF56801">
    <property type="entry name" value="Acetyl-CoA synthetase-like"/>
    <property type="match status" value="1"/>
</dbReference>
<dbReference type="Gene3D" id="2.30.38.10">
    <property type="entry name" value="Luciferase, Domain 3"/>
    <property type="match status" value="1"/>
</dbReference>
<reference evidence="4" key="2">
    <citation type="journal article" date="2020" name="Nat. Commun.">
        <title>Large-scale genome sequencing of mycorrhizal fungi provides insights into the early evolution of symbiotic traits.</title>
        <authorList>
            <person name="Miyauchi S."/>
            <person name="Kiss E."/>
            <person name="Kuo A."/>
            <person name="Drula E."/>
            <person name="Kohler A."/>
            <person name="Sanchez-Garcia M."/>
            <person name="Morin E."/>
            <person name="Andreopoulos B."/>
            <person name="Barry K.W."/>
            <person name="Bonito G."/>
            <person name="Buee M."/>
            <person name="Carver A."/>
            <person name="Chen C."/>
            <person name="Cichocki N."/>
            <person name="Clum A."/>
            <person name="Culley D."/>
            <person name="Crous P.W."/>
            <person name="Fauchery L."/>
            <person name="Girlanda M."/>
            <person name="Hayes R.D."/>
            <person name="Keri Z."/>
            <person name="LaButti K."/>
            <person name="Lipzen A."/>
            <person name="Lombard V."/>
            <person name="Magnuson J."/>
            <person name="Maillard F."/>
            <person name="Murat C."/>
            <person name="Nolan M."/>
            <person name="Ohm R.A."/>
            <person name="Pangilinan J."/>
            <person name="Pereira M.F."/>
            <person name="Perotto S."/>
            <person name="Peter M."/>
            <person name="Pfister S."/>
            <person name="Riley R."/>
            <person name="Sitrit Y."/>
            <person name="Stielow J.B."/>
            <person name="Szollosi G."/>
            <person name="Zifcakova L."/>
            <person name="Stursova M."/>
            <person name="Spatafora J.W."/>
            <person name="Tedersoo L."/>
            <person name="Vaario L.M."/>
            <person name="Yamada A."/>
            <person name="Yan M."/>
            <person name="Wang P."/>
            <person name="Xu J."/>
            <person name="Bruns T."/>
            <person name="Baldrian P."/>
            <person name="Vilgalys R."/>
            <person name="Dunand C."/>
            <person name="Henrissat B."/>
            <person name="Grigoriev I.V."/>
            <person name="Hibbett D."/>
            <person name="Nagy L.G."/>
            <person name="Martin F.M."/>
        </authorList>
    </citation>
    <scope>NUCLEOTIDE SEQUENCE</scope>
    <source>
        <strain evidence="4">Prilba</strain>
    </source>
</reference>
<dbReference type="InterPro" id="IPR000873">
    <property type="entry name" value="AMP-dep_synth/lig_dom"/>
</dbReference>
<dbReference type="InterPro" id="IPR045851">
    <property type="entry name" value="AMP-bd_C_sf"/>
</dbReference>
<accession>A0A9P5T5Q7</accession>
<dbReference type="EMBL" id="WHVB01000014">
    <property type="protein sequence ID" value="KAF8476707.1"/>
    <property type="molecule type" value="Genomic_DNA"/>
</dbReference>
<dbReference type="Gene3D" id="3.30.300.30">
    <property type="match status" value="1"/>
</dbReference>
<dbReference type="Gene3D" id="3.40.50.980">
    <property type="match status" value="2"/>
</dbReference>
<dbReference type="Proteomes" id="UP000759537">
    <property type="component" value="Unassembled WGS sequence"/>
</dbReference>
<dbReference type="GO" id="GO:0016405">
    <property type="term" value="F:CoA-ligase activity"/>
    <property type="evidence" value="ECO:0007669"/>
    <property type="project" value="TreeGrafter"/>
</dbReference>
<comment type="similarity">
    <text evidence="1">Belongs to the ATP-dependent AMP-binding enzyme family.</text>
</comment>
<protein>
    <submittedName>
        <fullName evidence="4">Acetyl-CoA synthetase-like protein</fullName>
    </submittedName>
</protein>
<keyword evidence="2" id="KW-0436">Ligase</keyword>
<keyword evidence="5" id="KW-1185">Reference proteome</keyword>
<evidence type="ECO:0000259" key="3">
    <source>
        <dbReference type="Pfam" id="PF00501"/>
    </source>
</evidence>
<evidence type="ECO:0000256" key="2">
    <source>
        <dbReference type="ARBA" id="ARBA00022598"/>
    </source>
</evidence>
<dbReference type="Pfam" id="PF00501">
    <property type="entry name" value="AMP-binding"/>
    <property type="match status" value="1"/>
</dbReference>
<gene>
    <name evidence="4" type="ORF">DFH94DRAFT_694863</name>
</gene>
<proteinExistence type="inferred from homology"/>
<evidence type="ECO:0000256" key="1">
    <source>
        <dbReference type="ARBA" id="ARBA00006432"/>
    </source>
</evidence>
<sequence length="570" mass="63341">MPHIKPLFRSLPSSTPTINYYDWLLGRPELKSWSDFTLHIDAVTGEQRQARAVLERFEHAATALATSPRDGGLGLLSGRREVVGILSENCLEYPVLVFALLKLAVPVAFLPSQSTPQETVELLKLSSVTCLFASEQLYSHAAAAAKAIGLPEEGIFILQGDVTGKLSLPNLIEDVKARGLPKITTRTVQDDTLAYLMFSSGTTGLPKAIMISHRNIIFSTSQLEGINEEIAKVYTPDDAKIPVHLAVLPWYHAMGAHIFVFRLFLSPSTLVIVPHWSADLIVKTFSKYPITHFIMVPSMTYQVLHNPKLQKLDLSSLAFVVTGAAHLPPELRVAFERRAKNLPVFSEGYGLSECTAVAMVLPLPGMFGGRVDPVRGMTGILCPSLEARILREDGSEADYNEIGELILRGPTIALGYLNNENSTKETFKDGWLYTGDRFYMDRQERFFYVDRRKDTFKVSGKQVSPTEIENAIREHPSQLIIDVAVAGVKGERLSSELVPRAWIVLSETGKAQGVEAVLSALNGWARLRLSKHKWLRGGLQVVDEIPRLPTGKVLRRKLQDELLDQYTTRF</sequence>
<dbReference type="PROSITE" id="PS00455">
    <property type="entry name" value="AMP_BINDING"/>
    <property type="match status" value="1"/>
</dbReference>
<name>A0A9P5T5Q7_9AGAM</name>
<organism evidence="4 5">
    <name type="scientific">Russula ochroleuca</name>
    <dbReference type="NCBI Taxonomy" id="152965"/>
    <lineage>
        <taxon>Eukaryota</taxon>
        <taxon>Fungi</taxon>
        <taxon>Dikarya</taxon>
        <taxon>Basidiomycota</taxon>
        <taxon>Agaricomycotina</taxon>
        <taxon>Agaricomycetes</taxon>
        <taxon>Russulales</taxon>
        <taxon>Russulaceae</taxon>
        <taxon>Russula</taxon>
    </lineage>
</organism>
<dbReference type="PANTHER" id="PTHR24096:SF149">
    <property type="entry name" value="AMP-BINDING DOMAIN-CONTAINING PROTEIN-RELATED"/>
    <property type="match status" value="1"/>
</dbReference>
<evidence type="ECO:0000313" key="5">
    <source>
        <dbReference type="Proteomes" id="UP000759537"/>
    </source>
</evidence>
<dbReference type="AlphaFoldDB" id="A0A9P5T5Q7"/>
<dbReference type="OrthoDB" id="1898221at2759"/>
<dbReference type="InterPro" id="IPR020845">
    <property type="entry name" value="AMP-binding_CS"/>
</dbReference>
<feature type="domain" description="AMP-dependent synthetase/ligase" evidence="3">
    <location>
        <begin position="74"/>
        <end position="417"/>
    </location>
</feature>